<evidence type="ECO:0000313" key="1">
    <source>
        <dbReference type="EMBL" id="KRK23978.1"/>
    </source>
</evidence>
<dbReference type="EMBL" id="AZCU01000012">
    <property type="protein sequence ID" value="KRK23978.1"/>
    <property type="molecule type" value="Genomic_DNA"/>
</dbReference>
<dbReference type="RefSeq" id="WP_050339229.1">
    <property type="nucleotide sequence ID" value="NZ_AZCU01000012.1"/>
</dbReference>
<sequence length="108" mass="11655">MKLTLNNVGIKKTVNVTITNRIARNALQVAKTANASEAADSEDVALSGQISMIGEVIDFLADVFKLNEKQIDRIWDAGFVETQNAFADVSAAIFGAQPMSPTEEKAKK</sequence>
<dbReference type="Pfam" id="PF06896">
    <property type="entry name" value="Phage_TAC_3"/>
    <property type="match status" value="1"/>
</dbReference>
<name>A0A837RAA3_LACPE</name>
<accession>A0A837RAA3</accession>
<comment type="caution">
    <text evidence="1">The sequence shown here is derived from an EMBL/GenBank/DDBJ whole genome shotgun (WGS) entry which is preliminary data.</text>
</comment>
<gene>
    <name evidence="1" type="ORF">FD24_GL000658</name>
</gene>
<dbReference type="Proteomes" id="UP000051020">
    <property type="component" value="Unassembled WGS sequence"/>
</dbReference>
<dbReference type="GeneID" id="49392970"/>
<dbReference type="InterPro" id="IPR009681">
    <property type="entry name" value="Phage_TAC_Siphoviridae"/>
</dbReference>
<proteinExistence type="predicted"/>
<reference evidence="1 2" key="1">
    <citation type="journal article" date="2015" name="Genome Announc.">
        <title>Expanding the biotechnology potential of lactobacilli through comparative genomics of 213 strains and associated genera.</title>
        <authorList>
            <person name="Sun Z."/>
            <person name="Harris H.M."/>
            <person name="McCann A."/>
            <person name="Guo C."/>
            <person name="Argimon S."/>
            <person name="Zhang W."/>
            <person name="Yang X."/>
            <person name="Jeffery I.B."/>
            <person name="Cooney J.C."/>
            <person name="Kagawa T.F."/>
            <person name="Liu W."/>
            <person name="Song Y."/>
            <person name="Salvetti E."/>
            <person name="Wrobel A."/>
            <person name="Rasinkangas P."/>
            <person name="Parkhill J."/>
            <person name="Rea M.C."/>
            <person name="O'Sullivan O."/>
            <person name="Ritari J."/>
            <person name="Douillard F.P."/>
            <person name="Paul Ross R."/>
            <person name="Yang R."/>
            <person name="Briner A.E."/>
            <person name="Felis G.E."/>
            <person name="de Vos W.M."/>
            <person name="Barrangou R."/>
            <person name="Klaenhammer T.R."/>
            <person name="Caufield P.W."/>
            <person name="Cui Y."/>
            <person name="Zhang H."/>
            <person name="O'Toole P.W."/>
        </authorList>
    </citation>
    <scope>NUCLEOTIDE SEQUENCE [LARGE SCALE GENOMIC DNA]</scope>
    <source>
        <strain evidence="1 2">DSM 20314</strain>
    </source>
</reference>
<protein>
    <submittedName>
        <fullName evidence="1">Uncharacterized protein</fullName>
    </submittedName>
</protein>
<organism evidence="1 2">
    <name type="scientific">Lactiplantibacillus pentosus DSM 20314</name>
    <dbReference type="NCBI Taxonomy" id="1423791"/>
    <lineage>
        <taxon>Bacteria</taxon>
        <taxon>Bacillati</taxon>
        <taxon>Bacillota</taxon>
        <taxon>Bacilli</taxon>
        <taxon>Lactobacillales</taxon>
        <taxon>Lactobacillaceae</taxon>
        <taxon>Lactiplantibacillus</taxon>
    </lineage>
</organism>
<dbReference type="AlphaFoldDB" id="A0A837RAA3"/>
<evidence type="ECO:0000313" key="2">
    <source>
        <dbReference type="Proteomes" id="UP000051020"/>
    </source>
</evidence>